<dbReference type="InterPro" id="IPR036188">
    <property type="entry name" value="FAD/NAD-bd_sf"/>
</dbReference>
<proteinExistence type="predicted"/>
<dbReference type="InterPro" id="IPR032371">
    <property type="entry name" value="DUF4873"/>
</dbReference>
<dbReference type="OrthoDB" id="3683556at2"/>
<dbReference type="Pfam" id="PF16170">
    <property type="entry name" value="DUF4873"/>
    <property type="match status" value="1"/>
</dbReference>
<feature type="domain" description="DUF4873" evidence="1">
    <location>
        <begin position="145"/>
        <end position="227"/>
    </location>
</feature>
<dbReference type="KEGG" id="mcb:Mycch_4279"/>
<dbReference type="eggNOG" id="COG2072">
    <property type="taxonomic scope" value="Bacteria"/>
</dbReference>
<name>I4BNY6_MYCCN</name>
<reference evidence="2 3" key="1">
    <citation type="submission" date="2012-06" db="EMBL/GenBank/DDBJ databases">
        <title>Complete sequence of chromosome of Mycobacterium chubuense NBB4.</title>
        <authorList>
            <consortium name="US DOE Joint Genome Institute"/>
            <person name="Lucas S."/>
            <person name="Han J."/>
            <person name="Lapidus A."/>
            <person name="Cheng J.-F."/>
            <person name="Goodwin L."/>
            <person name="Pitluck S."/>
            <person name="Peters L."/>
            <person name="Mikhailova N."/>
            <person name="Teshima H."/>
            <person name="Detter J.C."/>
            <person name="Han C."/>
            <person name="Tapia R."/>
            <person name="Land M."/>
            <person name="Hauser L."/>
            <person name="Kyrpides N."/>
            <person name="Ivanova N."/>
            <person name="Pagani I."/>
            <person name="Mattes T."/>
            <person name="Holmes A."/>
            <person name="Rutledge P."/>
            <person name="Paulsen I."/>
            <person name="Coleman N."/>
            <person name="Woyke T."/>
        </authorList>
    </citation>
    <scope>NUCLEOTIDE SEQUENCE [LARGE SCALE GENOMIC DNA]</scope>
    <source>
        <strain evidence="2 3">NBB4</strain>
    </source>
</reference>
<organism evidence="2 3">
    <name type="scientific">Mycolicibacterium chubuense (strain NBB4)</name>
    <name type="common">Mycobacterium chubuense</name>
    <dbReference type="NCBI Taxonomy" id="710421"/>
    <lineage>
        <taxon>Bacteria</taxon>
        <taxon>Bacillati</taxon>
        <taxon>Actinomycetota</taxon>
        <taxon>Actinomycetes</taxon>
        <taxon>Mycobacteriales</taxon>
        <taxon>Mycobacteriaceae</taxon>
        <taxon>Mycolicibacterium</taxon>
    </lineage>
</organism>
<keyword evidence="3" id="KW-1185">Reference proteome</keyword>
<evidence type="ECO:0000313" key="2">
    <source>
        <dbReference type="EMBL" id="AFM18993.1"/>
    </source>
</evidence>
<dbReference type="RefSeq" id="WP_014817463.1">
    <property type="nucleotide sequence ID" value="NC_018027.1"/>
</dbReference>
<dbReference type="STRING" id="710421.Mycch_4279"/>
<dbReference type="Proteomes" id="UP000006057">
    <property type="component" value="Chromosome"/>
</dbReference>
<accession>I4BNY6</accession>
<sequence length="246" mass="27465">MTDIETVAQIDAPVDAEFDEATHTWSIGDRRARVLIARDGALPATFRATERLEPYLGVAVHGLPNYFVITGPDVSAQKAYIAKCLAHLNRTDSTRIEVRATTQRLYHQRFRGRMHRSGRYWRRVGRRIGSAFDTQAVGPDENAAHDGPATVRIAGRRHRARVRLTGQVDPIDGHYHWQGTLFGIDTEVRLPQPVTIEIDDRSAEGRMIERTPQSTYTVVGTGTPPFALPETQIVVRPVSPHSPTSD</sequence>
<protein>
    <recommendedName>
        <fullName evidence="1">DUF4873 domain-containing protein</fullName>
    </recommendedName>
</protein>
<dbReference type="Gene3D" id="3.50.50.60">
    <property type="entry name" value="FAD/NAD(P)-binding domain"/>
    <property type="match status" value="1"/>
</dbReference>
<evidence type="ECO:0000259" key="1">
    <source>
        <dbReference type="Pfam" id="PF16170"/>
    </source>
</evidence>
<dbReference type="HOGENOM" id="CLU_1164860_0_0_11"/>
<dbReference type="EMBL" id="CP003053">
    <property type="protein sequence ID" value="AFM18993.1"/>
    <property type="molecule type" value="Genomic_DNA"/>
</dbReference>
<dbReference type="PATRIC" id="fig|710421.3.peg.4275"/>
<dbReference type="AlphaFoldDB" id="I4BNY6"/>
<evidence type="ECO:0000313" key="3">
    <source>
        <dbReference type="Proteomes" id="UP000006057"/>
    </source>
</evidence>
<gene>
    <name evidence="2" type="ordered locus">Mycch_4279</name>
</gene>